<dbReference type="Proteomes" id="UP001269375">
    <property type="component" value="Unassembled WGS sequence"/>
</dbReference>
<evidence type="ECO:0000313" key="3">
    <source>
        <dbReference type="EMBL" id="MDR5895983.1"/>
    </source>
</evidence>
<evidence type="ECO:0000259" key="2">
    <source>
        <dbReference type="Pfam" id="PF00561"/>
    </source>
</evidence>
<dbReference type="PRINTS" id="PR00111">
    <property type="entry name" value="ABHYDROLASE"/>
</dbReference>
<dbReference type="Pfam" id="PF00561">
    <property type="entry name" value="Abhydrolase_1"/>
    <property type="match status" value="1"/>
</dbReference>
<gene>
    <name evidence="3" type="ORF">QC825_07870</name>
</gene>
<evidence type="ECO:0000256" key="1">
    <source>
        <dbReference type="ARBA" id="ARBA00022801"/>
    </source>
</evidence>
<proteinExistence type="predicted"/>
<feature type="domain" description="AB hydrolase-1" evidence="2">
    <location>
        <begin position="19"/>
        <end position="246"/>
    </location>
</feature>
<protein>
    <submittedName>
        <fullName evidence="3">Alpha/beta fold hydrolase</fullName>
    </submittedName>
</protein>
<dbReference type="GO" id="GO:0016787">
    <property type="term" value="F:hydrolase activity"/>
    <property type="evidence" value="ECO:0007669"/>
    <property type="project" value="UniProtKB-KW"/>
</dbReference>
<keyword evidence="1 3" id="KW-0378">Hydrolase</keyword>
<name>A0ABU1GVD7_9GAMM</name>
<accession>A0ABU1GVD7</accession>
<dbReference type="EMBL" id="JARWAO010000003">
    <property type="protein sequence ID" value="MDR5895983.1"/>
    <property type="molecule type" value="Genomic_DNA"/>
</dbReference>
<dbReference type="RefSeq" id="WP_251589918.1">
    <property type="nucleotide sequence ID" value="NZ_JAMLJI010000001.1"/>
</dbReference>
<dbReference type="Gene3D" id="3.40.50.1820">
    <property type="entry name" value="alpha/beta hydrolase"/>
    <property type="match status" value="1"/>
</dbReference>
<reference evidence="3 4" key="1">
    <citation type="submission" date="2023-04" db="EMBL/GenBank/DDBJ databases">
        <title>A long-awaited taxogenomic arrangement of the family Halomonadaceae.</title>
        <authorList>
            <person name="De La Haba R."/>
            <person name="Chuvochina M."/>
            <person name="Wittouck S."/>
            <person name="Arahal D.R."/>
            <person name="Sanchez-Porro C."/>
            <person name="Hugenholtz P."/>
            <person name="Ventosa A."/>
        </authorList>
    </citation>
    <scope>NUCLEOTIDE SEQUENCE [LARGE SCALE GENOMIC DNA]</scope>
    <source>
        <strain evidence="3 4">DSM 22428</strain>
    </source>
</reference>
<organism evidence="3 4">
    <name type="scientific">Larsenimonas suaedae</name>
    <dbReference type="NCBI Taxonomy" id="1851019"/>
    <lineage>
        <taxon>Bacteria</taxon>
        <taxon>Pseudomonadati</taxon>
        <taxon>Pseudomonadota</taxon>
        <taxon>Gammaproteobacteria</taxon>
        <taxon>Oceanospirillales</taxon>
        <taxon>Halomonadaceae</taxon>
        <taxon>Larsenimonas</taxon>
    </lineage>
</organism>
<dbReference type="SUPFAM" id="SSF53474">
    <property type="entry name" value="alpha/beta-Hydrolases"/>
    <property type="match status" value="1"/>
</dbReference>
<dbReference type="InterPro" id="IPR029058">
    <property type="entry name" value="AB_hydrolase_fold"/>
</dbReference>
<evidence type="ECO:0000313" key="4">
    <source>
        <dbReference type="Proteomes" id="UP001269375"/>
    </source>
</evidence>
<comment type="caution">
    <text evidence="3">The sequence shown here is derived from an EMBL/GenBank/DDBJ whole genome shotgun (WGS) entry which is preliminary data.</text>
</comment>
<dbReference type="PANTHER" id="PTHR46118:SF4">
    <property type="entry name" value="PROTEIN ABHD11"/>
    <property type="match status" value="1"/>
</dbReference>
<sequence>MSVTLASLDSGEASGAFLPVVILHGLMGSADNWRSYIKEWSAHTRVVAFDLRNHGRSPHVEGMDYESMADDVMAAFKTHGITRCCLIGHSMGGKVAMTLARRHSECVERLVVADVAPVAYQHGHDDVFKAMRAVEAARPKSRSEADDVMKNVIDSIATRQFLATNLTRGEGEFVWRVGLDEIEAGYESIIAAPGGSETFEKPTLFLRGGASSYVDEAGIEAARSLFTDLTIETLEGIGHWVHAEAPKAFREHVVRFLTS</sequence>
<keyword evidence="4" id="KW-1185">Reference proteome</keyword>
<dbReference type="PANTHER" id="PTHR46118">
    <property type="entry name" value="PROTEIN ABHD11"/>
    <property type="match status" value="1"/>
</dbReference>
<dbReference type="InterPro" id="IPR000073">
    <property type="entry name" value="AB_hydrolase_1"/>
</dbReference>